<organism evidence="1 2">
    <name type="scientific">Candidatus Yanofskybacteria bacterium CG10_big_fil_rev_8_21_14_0_10_37_15</name>
    <dbReference type="NCBI Taxonomy" id="1975097"/>
    <lineage>
        <taxon>Bacteria</taxon>
        <taxon>Candidatus Yanofskyibacteriota</taxon>
    </lineage>
</organism>
<sequence>MKSKETVGNFNLFYRNGDDFKNDWQKHFLEVYGLNTDLSCVRLPPVAVGFNWGVIRVPELSGQKMFEVLSKRFKRSRKWCDNLDKILNIGKEARTTKNGPYAGWLRDCLEVDEKLNYLSAKDIIEQKIKCVTLSERIALEGWYEWKFGHHLNIKTVSLNAGSRCVDGTVPTLYWSGTHGLCVDTWLFSQGSVGICGREIRVLADILEMSAFCF</sequence>
<accession>A0A2H0R7R1</accession>
<reference evidence="1 2" key="1">
    <citation type="submission" date="2017-09" db="EMBL/GenBank/DDBJ databases">
        <title>Depth-based differentiation of microbial function through sediment-hosted aquifers and enrichment of novel symbionts in the deep terrestrial subsurface.</title>
        <authorList>
            <person name="Probst A.J."/>
            <person name="Ladd B."/>
            <person name="Jarett J.K."/>
            <person name="Geller-Mcgrath D.E."/>
            <person name="Sieber C.M."/>
            <person name="Emerson J.B."/>
            <person name="Anantharaman K."/>
            <person name="Thomas B.C."/>
            <person name="Malmstrom R."/>
            <person name="Stieglmeier M."/>
            <person name="Klingl A."/>
            <person name="Woyke T."/>
            <person name="Ryan C.M."/>
            <person name="Banfield J.F."/>
        </authorList>
    </citation>
    <scope>NUCLEOTIDE SEQUENCE [LARGE SCALE GENOMIC DNA]</scope>
    <source>
        <strain evidence="1">CG10_big_fil_rev_8_21_14_0_10_37_15</strain>
    </source>
</reference>
<evidence type="ECO:0000313" key="1">
    <source>
        <dbReference type="EMBL" id="PIR42064.1"/>
    </source>
</evidence>
<dbReference type="Proteomes" id="UP000230208">
    <property type="component" value="Unassembled WGS sequence"/>
</dbReference>
<dbReference type="EMBL" id="PCXP01000004">
    <property type="protein sequence ID" value="PIR42064.1"/>
    <property type="molecule type" value="Genomic_DNA"/>
</dbReference>
<evidence type="ECO:0000313" key="2">
    <source>
        <dbReference type="Proteomes" id="UP000230208"/>
    </source>
</evidence>
<comment type="caution">
    <text evidence="1">The sequence shown here is derived from an EMBL/GenBank/DDBJ whole genome shotgun (WGS) entry which is preliminary data.</text>
</comment>
<gene>
    <name evidence="1" type="ORF">COV30_00370</name>
</gene>
<protein>
    <submittedName>
        <fullName evidence="1">Uncharacterized protein</fullName>
    </submittedName>
</protein>
<dbReference type="AlphaFoldDB" id="A0A2H0R7R1"/>
<name>A0A2H0R7R1_9BACT</name>
<proteinExistence type="predicted"/>